<name>A0A917DD77_9SPHN</name>
<evidence type="ECO:0000313" key="1">
    <source>
        <dbReference type="EMBL" id="GGD30508.1"/>
    </source>
</evidence>
<protein>
    <recommendedName>
        <fullName evidence="3">SEC-C domain-containing protein</fullName>
    </recommendedName>
</protein>
<organism evidence="1 2">
    <name type="scientific">Croceicoccus pelagius</name>
    <dbReference type="NCBI Taxonomy" id="1703341"/>
    <lineage>
        <taxon>Bacteria</taxon>
        <taxon>Pseudomonadati</taxon>
        <taxon>Pseudomonadota</taxon>
        <taxon>Alphaproteobacteria</taxon>
        <taxon>Sphingomonadales</taxon>
        <taxon>Erythrobacteraceae</taxon>
        <taxon>Croceicoccus</taxon>
    </lineage>
</organism>
<evidence type="ECO:0000313" key="2">
    <source>
        <dbReference type="Proteomes" id="UP000598997"/>
    </source>
</evidence>
<proteinExistence type="predicted"/>
<evidence type="ECO:0008006" key="3">
    <source>
        <dbReference type="Google" id="ProtNLM"/>
    </source>
</evidence>
<reference evidence="1 2" key="1">
    <citation type="journal article" date="2014" name="Int. J. Syst. Evol. Microbiol.">
        <title>Complete genome sequence of Corynebacterium casei LMG S-19264T (=DSM 44701T), isolated from a smear-ripened cheese.</title>
        <authorList>
            <consortium name="US DOE Joint Genome Institute (JGI-PGF)"/>
            <person name="Walter F."/>
            <person name="Albersmeier A."/>
            <person name="Kalinowski J."/>
            <person name="Ruckert C."/>
        </authorList>
    </citation>
    <scope>NUCLEOTIDE SEQUENCE [LARGE SCALE GENOMIC DNA]</scope>
    <source>
        <strain evidence="1 2">CGMCC 1.15358</strain>
    </source>
</reference>
<dbReference type="Proteomes" id="UP000598997">
    <property type="component" value="Unassembled WGS sequence"/>
</dbReference>
<sequence>MALKHTNLPDASICAMTKEDNAWSPSDGLVALIDHYSIWAVKSWHRQELGWWPGPQYGFGSYYRKREFVAKEWCGCGSGKRYASCHQTFDFLESEEIGRRQFKGAFSCDYEDRAVPQAIMDAARSRWKNLPSLVSAFSHRRIVWGEL</sequence>
<comment type="caution">
    <text evidence="1">The sequence shown here is derived from an EMBL/GenBank/DDBJ whole genome shotgun (WGS) entry which is preliminary data.</text>
</comment>
<keyword evidence="2" id="KW-1185">Reference proteome</keyword>
<dbReference type="AlphaFoldDB" id="A0A917DD77"/>
<dbReference type="EMBL" id="BMIO01000001">
    <property type="protein sequence ID" value="GGD30508.1"/>
    <property type="molecule type" value="Genomic_DNA"/>
</dbReference>
<accession>A0A917DD77</accession>
<gene>
    <name evidence="1" type="ORF">GCM10010989_00740</name>
</gene>